<dbReference type="Proteomes" id="UP001176941">
    <property type="component" value="Chromosome 16"/>
</dbReference>
<name>A0ABN8Y7N2_RANTA</name>
<sequence>MNLGQTLTYCGLERMSLSGCFPTETVYSQSSGERAGFDAGSCPCGGGVGLAGERLRPEPGVSAEASGAHVSSRLMLATDKGLSCPHCTAYAGAGVCFPQSTHTQPQGQVPFVPPSPLPVPRLQGTPRCGPHCRVGGLERPLGVYQEASCGCSQKSGLRCLSEVPATTSTYHSGSTPGLGDLCVLGSTPP</sequence>
<gene>
    <name evidence="1" type="ORF">MRATA1EN1_LOCUS6541</name>
</gene>
<proteinExistence type="predicted"/>
<protein>
    <submittedName>
        <fullName evidence="1">Uncharacterized protein</fullName>
    </submittedName>
</protein>
<keyword evidence="2" id="KW-1185">Reference proteome</keyword>
<evidence type="ECO:0000313" key="1">
    <source>
        <dbReference type="EMBL" id="CAI9157579.1"/>
    </source>
</evidence>
<organism evidence="1 2">
    <name type="scientific">Rangifer tarandus platyrhynchus</name>
    <name type="common">Svalbard reindeer</name>
    <dbReference type="NCBI Taxonomy" id="3082113"/>
    <lineage>
        <taxon>Eukaryota</taxon>
        <taxon>Metazoa</taxon>
        <taxon>Chordata</taxon>
        <taxon>Craniata</taxon>
        <taxon>Vertebrata</taxon>
        <taxon>Euteleostomi</taxon>
        <taxon>Mammalia</taxon>
        <taxon>Eutheria</taxon>
        <taxon>Laurasiatheria</taxon>
        <taxon>Artiodactyla</taxon>
        <taxon>Ruminantia</taxon>
        <taxon>Pecora</taxon>
        <taxon>Cervidae</taxon>
        <taxon>Odocoileinae</taxon>
        <taxon>Rangifer</taxon>
    </lineage>
</organism>
<dbReference type="EMBL" id="OX459952">
    <property type="protein sequence ID" value="CAI9157579.1"/>
    <property type="molecule type" value="Genomic_DNA"/>
</dbReference>
<accession>A0ABN8Y7N2</accession>
<reference evidence="1" key="1">
    <citation type="submission" date="2023-04" db="EMBL/GenBank/DDBJ databases">
        <authorList>
            <consortium name="ELIXIR-Norway"/>
        </authorList>
    </citation>
    <scope>NUCLEOTIDE SEQUENCE [LARGE SCALE GENOMIC DNA]</scope>
</reference>
<evidence type="ECO:0000313" key="2">
    <source>
        <dbReference type="Proteomes" id="UP001176941"/>
    </source>
</evidence>